<dbReference type="EMBL" id="CALNXI010000242">
    <property type="protein sequence ID" value="CAH3022981.1"/>
    <property type="molecule type" value="Genomic_DNA"/>
</dbReference>
<feature type="transmembrane region" description="Helical" evidence="1">
    <location>
        <begin position="311"/>
        <end position="334"/>
    </location>
</feature>
<feature type="transmembrane region" description="Helical" evidence="1">
    <location>
        <begin position="270"/>
        <end position="290"/>
    </location>
</feature>
<protein>
    <submittedName>
        <fullName evidence="3">Uncharacterized protein</fullName>
    </submittedName>
</protein>
<feature type="non-terminal residue" evidence="3">
    <location>
        <position position="422"/>
    </location>
</feature>
<proteinExistence type="predicted"/>
<feature type="chain" id="PRO_5045315830" evidence="2">
    <location>
        <begin position="24"/>
        <end position="422"/>
    </location>
</feature>
<feature type="transmembrane region" description="Helical" evidence="1">
    <location>
        <begin position="196"/>
        <end position="215"/>
    </location>
</feature>
<keyword evidence="4" id="KW-1185">Reference proteome</keyword>
<name>A0ABN8M0R2_9CNID</name>
<dbReference type="Proteomes" id="UP001159427">
    <property type="component" value="Unassembled WGS sequence"/>
</dbReference>
<comment type="caution">
    <text evidence="3">The sequence shown here is derived from an EMBL/GenBank/DDBJ whole genome shotgun (WGS) entry which is preliminary data.</text>
</comment>
<sequence>MHIVENVWLIIWCSILHIIMSFAEDIDEADVFKHCLNSTNTTSCSSTFEQVYTSLTKGESNFNISDALYPEGSKPSFLVRVNVFGPNKTSNSKPAKFTWSIHCLYANVPEWLLQILSLGSIFVTFQRQELEIQIPAFCCNISDDKKKRFLRGVLYQQQDLAVLPTIRDPSVNTAESVIQGHEPKFVTTRRSIHIRVMLWLSVMFAISSGLLLAVYMDTLKQESSRKKKSTAKAICFSFYFLSLLSVPIILTAFGFSIYYWVEYKHWDMTIILSLLIFITFLEYFCVPLSWGANPISYIFCWLIIGIRINPAWGLTIALFIISVSAAVTYARYIYLEAFQSNENRELHSVSGRNTTSNNYNGEYDSNKGFFLCLVGCLAVLLLFVIVILVGQANTGQEMAVGEVLKAFSSYFIPGLVGWAALK</sequence>
<evidence type="ECO:0000256" key="2">
    <source>
        <dbReference type="SAM" id="SignalP"/>
    </source>
</evidence>
<evidence type="ECO:0000256" key="1">
    <source>
        <dbReference type="SAM" id="Phobius"/>
    </source>
</evidence>
<gene>
    <name evidence="3" type="ORF">PEVE_00017669</name>
</gene>
<feature type="transmembrane region" description="Helical" evidence="1">
    <location>
        <begin position="236"/>
        <end position="258"/>
    </location>
</feature>
<keyword evidence="1" id="KW-0812">Transmembrane</keyword>
<evidence type="ECO:0000313" key="4">
    <source>
        <dbReference type="Proteomes" id="UP001159427"/>
    </source>
</evidence>
<reference evidence="3 4" key="1">
    <citation type="submission" date="2022-05" db="EMBL/GenBank/DDBJ databases">
        <authorList>
            <consortium name="Genoscope - CEA"/>
            <person name="William W."/>
        </authorList>
    </citation>
    <scope>NUCLEOTIDE SEQUENCE [LARGE SCALE GENOMIC DNA]</scope>
</reference>
<feature type="signal peptide" evidence="2">
    <location>
        <begin position="1"/>
        <end position="23"/>
    </location>
</feature>
<feature type="transmembrane region" description="Helical" evidence="1">
    <location>
        <begin position="402"/>
        <end position="421"/>
    </location>
</feature>
<feature type="transmembrane region" description="Helical" evidence="1">
    <location>
        <begin position="368"/>
        <end position="390"/>
    </location>
</feature>
<evidence type="ECO:0000313" key="3">
    <source>
        <dbReference type="EMBL" id="CAH3022981.1"/>
    </source>
</evidence>
<organism evidence="3 4">
    <name type="scientific">Porites evermanni</name>
    <dbReference type="NCBI Taxonomy" id="104178"/>
    <lineage>
        <taxon>Eukaryota</taxon>
        <taxon>Metazoa</taxon>
        <taxon>Cnidaria</taxon>
        <taxon>Anthozoa</taxon>
        <taxon>Hexacorallia</taxon>
        <taxon>Scleractinia</taxon>
        <taxon>Fungiina</taxon>
        <taxon>Poritidae</taxon>
        <taxon>Porites</taxon>
    </lineage>
</organism>
<keyword evidence="2" id="KW-0732">Signal</keyword>
<keyword evidence="1" id="KW-1133">Transmembrane helix</keyword>
<keyword evidence="1" id="KW-0472">Membrane</keyword>
<accession>A0ABN8M0R2</accession>